<dbReference type="GO" id="GO:0008483">
    <property type="term" value="F:transaminase activity"/>
    <property type="evidence" value="ECO:0007669"/>
    <property type="project" value="UniProtKB-KW"/>
</dbReference>
<proteinExistence type="predicted"/>
<dbReference type="NCBIfam" id="NF047843">
    <property type="entry name" value="MST_Rv0443"/>
    <property type="match status" value="1"/>
</dbReference>
<gene>
    <name evidence="2" type="ORF">BSZ39_04415</name>
</gene>
<organism evidence="2 3">
    <name type="scientific">Bowdeniella nasicola</name>
    <dbReference type="NCBI Taxonomy" id="208480"/>
    <lineage>
        <taxon>Bacteria</taxon>
        <taxon>Bacillati</taxon>
        <taxon>Actinomycetota</taxon>
        <taxon>Actinomycetes</taxon>
        <taxon>Actinomycetales</taxon>
        <taxon>Actinomycetaceae</taxon>
        <taxon>Bowdeniella</taxon>
    </lineage>
</organism>
<evidence type="ECO:0000259" key="1">
    <source>
        <dbReference type="Pfam" id="PF12867"/>
    </source>
</evidence>
<accession>A0A1Q5Q3N5</accession>
<reference evidence="3" key="1">
    <citation type="submission" date="2016-12" db="EMBL/GenBank/DDBJ databases">
        <authorList>
            <person name="Meng X."/>
        </authorList>
    </citation>
    <scope>NUCLEOTIDE SEQUENCE [LARGE SCALE GENOMIC DNA]</scope>
    <source>
        <strain evidence="3">DSM 19116</strain>
    </source>
</reference>
<comment type="caution">
    <text evidence="2">The sequence shown here is derived from an EMBL/GenBank/DDBJ whole genome shotgun (WGS) entry which is preliminary data.</text>
</comment>
<dbReference type="EMBL" id="MQVR01000017">
    <property type="protein sequence ID" value="OKL54407.1"/>
    <property type="molecule type" value="Genomic_DNA"/>
</dbReference>
<keyword evidence="3" id="KW-1185">Reference proteome</keyword>
<evidence type="ECO:0000313" key="2">
    <source>
        <dbReference type="EMBL" id="OKL54407.1"/>
    </source>
</evidence>
<protein>
    <submittedName>
        <fullName evidence="2">Aspartate/tyrosine/aromatic aminotransferase</fullName>
    </submittedName>
</protein>
<dbReference type="InterPro" id="IPR034660">
    <property type="entry name" value="DinB/YfiT-like"/>
</dbReference>
<dbReference type="SUPFAM" id="SSF109854">
    <property type="entry name" value="DinB/YfiT-like putative metalloenzymes"/>
    <property type="match status" value="1"/>
</dbReference>
<dbReference type="Pfam" id="PF12867">
    <property type="entry name" value="DinB_2"/>
    <property type="match status" value="1"/>
</dbReference>
<dbReference type="Proteomes" id="UP000185628">
    <property type="component" value="Unassembled WGS sequence"/>
</dbReference>
<evidence type="ECO:0000313" key="3">
    <source>
        <dbReference type="Proteomes" id="UP000185628"/>
    </source>
</evidence>
<dbReference type="AlphaFoldDB" id="A0A1Q5Q3N5"/>
<keyword evidence="2" id="KW-0032">Aminotransferase</keyword>
<dbReference type="InterPro" id="IPR024775">
    <property type="entry name" value="DinB-like"/>
</dbReference>
<sequence>MDMLIDAASRPVQAARDLLPLSSAQLNAHPLGHANSIAWLLWHTGRQIDVQVAALSGGVEVWERDGFGKRLGLSAHIGYGMSEDEARAVRSDDQDGLVAYLAAAMDSLIVYVRQLSEEDLAEVIDTSYDPPVTRAVRLVSIVDDAAQHVGQAAYLAGMPELGAGVS</sequence>
<feature type="domain" description="DinB-like" evidence="1">
    <location>
        <begin position="20"/>
        <end position="152"/>
    </location>
</feature>
<dbReference type="OrthoDB" id="2363925at2"/>
<keyword evidence="2" id="KW-0808">Transferase</keyword>
<dbReference type="Gene3D" id="1.20.120.450">
    <property type="entry name" value="dinb family like domain"/>
    <property type="match status" value="1"/>
</dbReference>
<name>A0A1Q5Q3N5_9ACTO</name>